<dbReference type="OrthoDB" id="9801061at2"/>
<dbReference type="EMBL" id="PISP01000001">
    <property type="protein sequence ID" value="PKD43933.1"/>
    <property type="molecule type" value="Genomic_DNA"/>
</dbReference>
<evidence type="ECO:0000313" key="4">
    <source>
        <dbReference type="Proteomes" id="UP000233398"/>
    </source>
</evidence>
<name>A0A2N0VIB8_9BACT</name>
<protein>
    <submittedName>
        <fullName evidence="3">DUF1343 domain-containing protein</fullName>
    </submittedName>
</protein>
<dbReference type="PANTHER" id="PTHR42915:SF1">
    <property type="entry name" value="PEPTIDOGLYCAN BETA-N-ACETYLMURAMIDASE NAMZ"/>
    <property type="match status" value="1"/>
</dbReference>
<dbReference type="PROSITE" id="PS51257">
    <property type="entry name" value="PROKAR_LIPOPROTEIN"/>
    <property type="match status" value="1"/>
</dbReference>
<feature type="domain" description="Peptidoglycan beta-N-acetylmuramidase NamZ N-terminal" evidence="1">
    <location>
        <begin position="54"/>
        <end position="257"/>
    </location>
</feature>
<organism evidence="3 4">
    <name type="scientific">Rhodohalobacter barkolensis</name>
    <dbReference type="NCBI Taxonomy" id="2053187"/>
    <lineage>
        <taxon>Bacteria</taxon>
        <taxon>Pseudomonadati</taxon>
        <taxon>Balneolota</taxon>
        <taxon>Balneolia</taxon>
        <taxon>Balneolales</taxon>
        <taxon>Balneolaceae</taxon>
        <taxon>Rhodohalobacter</taxon>
    </lineage>
</organism>
<feature type="domain" description="Peptidoglycan beta-N-acetylmuramidase NamZ C-terminal" evidence="2">
    <location>
        <begin position="261"/>
        <end position="412"/>
    </location>
</feature>
<dbReference type="InterPro" id="IPR048502">
    <property type="entry name" value="NamZ_N"/>
</dbReference>
<reference evidence="3 4" key="1">
    <citation type="submission" date="2017-11" db="EMBL/GenBank/DDBJ databases">
        <title>Rhodohalobacter 15182 sp. nov., isolated from a salt lake.</title>
        <authorList>
            <person name="Han S."/>
        </authorList>
    </citation>
    <scope>NUCLEOTIDE SEQUENCE [LARGE SCALE GENOMIC DNA]</scope>
    <source>
        <strain evidence="3 4">15182</strain>
    </source>
</reference>
<dbReference type="Gene3D" id="3.90.1150.140">
    <property type="match status" value="1"/>
</dbReference>
<dbReference type="Proteomes" id="UP000233398">
    <property type="component" value="Unassembled WGS sequence"/>
</dbReference>
<dbReference type="InterPro" id="IPR008302">
    <property type="entry name" value="NamZ"/>
</dbReference>
<proteinExistence type="predicted"/>
<dbReference type="PANTHER" id="PTHR42915">
    <property type="entry name" value="HYPOTHETICAL 460 KDA PROTEIN IN FEUA-SIGW INTERGENIC REGION [PRECURSOR]"/>
    <property type="match status" value="1"/>
</dbReference>
<evidence type="ECO:0000259" key="2">
    <source>
        <dbReference type="Pfam" id="PF20732"/>
    </source>
</evidence>
<gene>
    <name evidence="3" type="ORF">CWD77_00170</name>
</gene>
<comment type="caution">
    <text evidence="3">The sequence shown here is derived from an EMBL/GenBank/DDBJ whole genome shotgun (WGS) entry which is preliminary data.</text>
</comment>
<sequence length="413" mass="45936">MNRIQLTAYTISVSFFLVTLISCEDASTNQKQMVRTGAEMLIENHLDELEGKRVGLVMNPTSRIGETHMLDTLMARGVNVQALYAPEHGFRGEAGAGEKIEDGVDQQTGLPVFSLYGSTRKPTAEMLSHVDLLLFDMQDVGARFYTYIATLGLVMEAASESGIPVWVLDRPNPLGGNYVSGWILEEEFESFVGPYPIPITHGLTMGEMAQMIVGEEWMQFESTPDLNVIEMDGWQREMIWPETGLEWVAPSPNLATFEQAYLYPGTVFFEGTSMSEGRGTDEPFLILGDPETELPADTIRALNEISDQLQINSLTFTPRSIPGVAATPKHMDLESFGVQVEVLGFDFDPVRTGLEIFRVLLKATPEAEVNNFLYNLAGSGDIDRVLSGEVSPQEINFETESFMELRKPYLIYN</sequence>
<dbReference type="Gene3D" id="3.40.50.12170">
    <property type="entry name" value="Uncharacterised protein PF07075, DUF1343"/>
    <property type="match status" value="1"/>
</dbReference>
<dbReference type="Pfam" id="PF07075">
    <property type="entry name" value="NamZ_N"/>
    <property type="match status" value="1"/>
</dbReference>
<dbReference type="GO" id="GO:0033922">
    <property type="term" value="F:peptidoglycan beta-N-acetylmuramidase activity"/>
    <property type="evidence" value="ECO:0007669"/>
    <property type="project" value="InterPro"/>
</dbReference>
<dbReference type="RefSeq" id="WP_101071176.1">
    <property type="nucleotide sequence ID" value="NZ_PISP01000001.1"/>
</dbReference>
<dbReference type="AlphaFoldDB" id="A0A2N0VIB8"/>
<accession>A0A2N0VIB8</accession>
<dbReference type="InterPro" id="IPR048503">
    <property type="entry name" value="NamZ_C"/>
</dbReference>
<dbReference type="PIRSF" id="PIRSF016719">
    <property type="entry name" value="UCP016719"/>
    <property type="match status" value="1"/>
</dbReference>
<keyword evidence="4" id="KW-1185">Reference proteome</keyword>
<evidence type="ECO:0000313" key="3">
    <source>
        <dbReference type="EMBL" id="PKD43933.1"/>
    </source>
</evidence>
<evidence type="ECO:0000259" key="1">
    <source>
        <dbReference type="Pfam" id="PF07075"/>
    </source>
</evidence>
<dbReference type="Pfam" id="PF20732">
    <property type="entry name" value="NamZ_C"/>
    <property type="match status" value="1"/>
</dbReference>